<dbReference type="InterPro" id="IPR001501">
    <property type="entry name" value="Ni-dep_hyd_lsu"/>
</dbReference>
<comment type="subcellular location">
    <subcellularLocation>
        <location evidence="2">Cell envelope</location>
    </subcellularLocation>
</comment>
<dbReference type="InterPro" id="IPR050867">
    <property type="entry name" value="NiFe/NiFeSe_hydrgnase_LSU"/>
</dbReference>
<comment type="cofactor">
    <cofactor evidence="7">
        <name>Fe cation</name>
        <dbReference type="ChEBI" id="CHEBI:24875"/>
    </cofactor>
</comment>
<sequence>MSMRKIVIEPITRIEGHLGAVVDVDEATRTPKDAHVFATMFRGFEVFLRTKPPEDAIAITSRICGVCGASHSNASMHAVDMAYGAVPQPLGVLLRNMGFLMTDHLYDHSIILNILGAPDYSSLYVKKLTPMVYQEAQETLSPRRDIHGFTRISDIMDGFVPVAGKIWNLTVRYQRFAKEAGIMIYGKHPHPSTIIPGGIATDLTNPDSLIVGYTFRLNLLTAWVKYVYAIWEDLVWFYEEVVGYRDQGKTYDKPNYVSGGLFDDPEAYSSLSSEPEEFYKGMDEVALKRGIKPGIMINGELVSTSYKEINVSISEDVKTSFYEEWSTLFTDKDPEGTPLLWGKVNPVHHPWNKTTIPSPQPRDFSKKYSWVADVRLVWKDGTITPFEVGPLARLTVTAYQPSDLGPGNGILRVDLPKSGGATDLPESVSYPMTLAWRAPAYSTTMQRLLARAFSMVIHASHGWQSIVKAAELIRSGKVATSRPWKAPSRRTFGVGFTEAPRGTVRHWVVQEGGKIVNYQIHAPTTGNASPKNEYGRAPFEMSLLNSKVTEEVGPSEWQGLDYVRAIRSFDPCIACAVHVRLGSREIYRPLF</sequence>
<evidence type="ECO:0000256" key="1">
    <source>
        <dbReference type="ARBA" id="ARBA00001967"/>
    </source>
</evidence>
<feature type="binding site" evidence="7">
    <location>
        <position position="67"/>
    </location>
    <ligand>
        <name>Ni(2+)</name>
        <dbReference type="ChEBI" id="CHEBI:49786"/>
    </ligand>
</feature>
<dbReference type="InterPro" id="IPR029014">
    <property type="entry name" value="NiFe-Hase_large"/>
</dbReference>
<dbReference type="OrthoDB" id="42371at2157"/>
<evidence type="ECO:0000256" key="2">
    <source>
        <dbReference type="ARBA" id="ARBA00004196"/>
    </source>
</evidence>
<dbReference type="PROSITE" id="PS00508">
    <property type="entry name" value="NI_HGENASE_L_2"/>
    <property type="match status" value="1"/>
</dbReference>
<dbReference type="InterPro" id="IPR018194">
    <property type="entry name" value="Ni-dep_hyd_lsu_Ni_BS"/>
</dbReference>
<evidence type="ECO:0000256" key="3">
    <source>
        <dbReference type="ARBA" id="ARBA00009292"/>
    </source>
</evidence>
<keyword evidence="6 8" id="KW-0560">Oxidoreductase</keyword>
<dbReference type="PROSITE" id="PS00507">
    <property type="entry name" value="NI_HGENASE_L_1"/>
    <property type="match status" value="1"/>
</dbReference>
<feature type="binding site" evidence="7">
    <location>
        <position position="67"/>
    </location>
    <ligand>
        <name>Fe cation</name>
        <dbReference type="ChEBI" id="CHEBI:24875"/>
    </ligand>
</feature>
<dbReference type="Gene3D" id="1.10.645.10">
    <property type="entry name" value="Cytochrome-c3 Hydrogenase, chain B"/>
    <property type="match status" value="1"/>
</dbReference>
<keyword evidence="4 7" id="KW-0533">Nickel</keyword>
<comment type="caution">
    <text evidence="9">The sequence shown here is derived from an EMBL/GenBank/DDBJ whole genome shotgun (WGS) entry which is preliminary data.</text>
</comment>
<reference evidence="9 10" key="1">
    <citation type="submission" date="2018-10" db="EMBL/GenBank/DDBJ databases">
        <title>Co-occurring genomic capacity for anaerobic methane metabolism and dissimilatory sulfite reduction discovered in the Korarchaeota.</title>
        <authorList>
            <person name="Mckay L.J."/>
            <person name="Dlakic M."/>
            <person name="Fields M.W."/>
            <person name="Delmont T.O."/>
            <person name="Eren A.M."/>
            <person name="Jay Z.J."/>
            <person name="Klingelsmith K.B."/>
            <person name="Rusch D.B."/>
            <person name="Inskeep W.P."/>
        </authorList>
    </citation>
    <scope>NUCLEOTIDE SEQUENCE [LARGE SCALE GENOMIC DNA]</scope>
    <source>
        <strain evidence="9 10">MDKW</strain>
    </source>
</reference>
<feature type="binding site" evidence="7">
    <location>
        <position position="45"/>
    </location>
    <ligand>
        <name>Mg(2+)</name>
        <dbReference type="ChEBI" id="CHEBI:18420"/>
    </ligand>
</feature>
<feature type="binding site" evidence="7">
    <location>
        <position position="575"/>
    </location>
    <ligand>
        <name>Fe cation</name>
        <dbReference type="ChEBI" id="CHEBI:24875"/>
    </ligand>
</feature>
<dbReference type="AlphaFoldDB" id="A0A429GYU7"/>
<evidence type="ECO:0000313" key="9">
    <source>
        <dbReference type="EMBL" id="RSN79056.1"/>
    </source>
</evidence>
<evidence type="ECO:0000256" key="8">
    <source>
        <dbReference type="RuleBase" id="RU003896"/>
    </source>
</evidence>
<dbReference type="GO" id="GO:0016151">
    <property type="term" value="F:nickel cation binding"/>
    <property type="evidence" value="ECO:0007669"/>
    <property type="project" value="InterPro"/>
</dbReference>
<evidence type="ECO:0000256" key="7">
    <source>
        <dbReference type="PIRSR" id="PIRSR601501-1"/>
    </source>
</evidence>
<dbReference type="RefSeq" id="WP_125670036.1">
    <property type="nucleotide sequence ID" value="NZ_RCOS01000005.1"/>
</dbReference>
<comment type="similarity">
    <text evidence="3 8">Belongs to the [NiFe]/[NiFeSe] hydrogenase large subunit family.</text>
</comment>
<gene>
    <name evidence="9" type="ORF">D6D85_00270</name>
</gene>
<name>A0A429GYU7_9CREN</name>
<keyword evidence="7" id="KW-0460">Magnesium</keyword>
<proteinExistence type="inferred from homology"/>
<keyword evidence="10" id="KW-1185">Reference proteome</keyword>
<evidence type="ECO:0000256" key="5">
    <source>
        <dbReference type="ARBA" id="ARBA00022723"/>
    </source>
</evidence>
<keyword evidence="5 7" id="KW-0479">Metal-binding</keyword>
<feature type="binding site" evidence="7">
    <location>
        <position position="520"/>
    </location>
    <ligand>
        <name>Mg(2+)</name>
        <dbReference type="ChEBI" id="CHEBI:18420"/>
    </ligand>
</feature>
<dbReference type="EMBL" id="RCOS01000005">
    <property type="protein sequence ID" value="RSN79056.1"/>
    <property type="molecule type" value="Genomic_DNA"/>
</dbReference>
<dbReference type="SUPFAM" id="SSF56762">
    <property type="entry name" value="HydB/Nqo4-like"/>
    <property type="match status" value="1"/>
</dbReference>
<feature type="binding site" evidence="7">
    <location>
        <position position="578"/>
    </location>
    <ligand>
        <name>Mg(2+)</name>
        <dbReference type="ChEBI" id="CHEBI:18420"/>
    </ligand>
</feature>
<feature type="binding site" evidence="7">
    <location>
        <position position="64"/>
    </location>
    <ligand>
        <name>Ni(2+)</name>
        <dbReference type="ChEBI" id="CHEBI:49786"/>
    </ligand>
</feature>
<accession>A0A429GYU7</accession>
<keyword evidence="7" id="KW-0408">Iron</keyword>
<evidence type="ECO:0000256" key="4">
    <source>
        <dbReference type="ARBA" id="ARBA00022596"/>
    </source>
</evidence>
<dbReference type="GO" id="GO:0008901">
    <property type="term" value="F:ferredoxin hydrogenase activity"/>
    <property type="evidence" value="ECO:0007669"/>
    <property type="project" value="InterPro"/>
</dbReference>
<comment type="cofactor">
    <cofactor evidence="1 7">
        <name>Ni(2+)</name>
        <dbReference type="ChEBI" id="CHEBI:49786"/>
    </cofactor>
</comment>
<dbReference type="PANTHER" id="PTHR42958">
    <property type="entry name" value="HYDROGENASE-2 LARGE CHAIN"/>
    <property type="match status" value="1"/>
</dbReference>
<evidence type="ECO:0000313" key="10">
    <source>
        <dbReference type="Proteomes" id="UP000277582"/>
    </source>
</evidence>
<feature type="binding site" evidence="7">
    <location>
        <position position="572"/>
    </location>
    <ligand>
        <name>Ni(2+)</name>
        <dbReference type="ChEBI" id="CHEBI:49786"/>
    </ligand>
</feature>
<organism evidence="9 10">
    <name type="scientific">Candidatus Methanodesulfokora washburnensis</name>
    <dbReference type="NCBI Taxonomy" id="2478471"/>
    <lineage>
        <taxon>Archaea</taxon>
        <taxon>Thermoproteota</taxon>
        <taxon>Candidatus Korarchaeia</taxon>
        <taxon>Candidatus Korarchaeia incertae sedis</taxon>
        <taxon>Candidatus Methanodesulfokora</taxon>
    </lineage>
</organism>
<dbReference type="Proteomes" id="UP000277582">
    <property type="component" value="Unassembled WGS sequence"/>
</dbReference>
<protein>
    <submittedName>
        <fullName evidence="9">Cytochrome B</fullName>
    </submittedName>
</protein>
<dbReference type="Pfam" id="PF00374">
    <property type="entry name" value="NiFeSe_Hases"/>
    <property type="match status" value="2"/>
</dbReference>
<dbReference type="PANTHER" id="PTHR42958:SF4">
    <property type="entry name" value="HYDROGENASE EXPRESSION_FORMATION PROTEIN HUPK"/>
    <property type="match status" value="1"/>
</dbReference>
<evidence type="ECO:0000256" key="6">
    <source>
        <dbReference type="ARBA" id="ARBA00023002"/>
    </source>
</evidence>